<dbReference type="InterPro" id="IPR006702">
    <property type="entry name" value="CASP_dom"/>
</dbReference>
<keyword evidence="5 8" id="KW-0812">Transmembrane</keyword>
<evidence type="ECO:0000313" key="10">
    <source>
        <dbReference type="EMBL" id="CAA2948223.1"/>
    </source>
</evidence>
<evidence type="ECO:0000256" key="4">
    <source>
        <dbReference type="ARBA" id="ARBA00022475"/>
    </source>
</evidence>
<comment type="similarity">
    <text evidence="2 8">Belongs to the Casparian strip membrane proteins (CASP) family.</text>
</comment>
<feature type="transmembrane region" description="Helical" evidence="8">
    <location>
        <begin position="75"/>
        <end position="95"/>
    </location>
</feature>
<sequence length="183" mass="19977">MSLQTREGNHHLYLRWFCQCRSLETSHMAMDSVPGSVGTSASFALRLGQAIFSSASLFFMSFGVGFYSYTAFCFLVTIMGLVIPWSFTLAILDGYSILVKCSIRQSGILLVIVIGDSVLSILTLAAASSTASIIDLLLRADGPFCPPRLCIRYQISAAMAFLSWLLTVASSLFNLWLLPALSH</sequence>
<dbReference type="Proteomes" id="UP000594638">
    <property type="component" value="Unassembled WGS sequence"/>
</dbReference>
<dbReference type="AlphaFoldDB" id="A0A8S0PG33"/>
<dbReference type="Gramene" id="OE9A054834T2">
    <property type="protein sequence ID" value="OE9A054834C2"/>
    <property type="gene ID" value="OE9A054834"/>
</dbReference>
<keyword evidence="6 8" id="KW-1133">Transmembrane helix</keyword>
<protein>
    <recommendedName>
        <fullName evidence="8">CASP-like protein</fullName>
    </recommendedName>
</protein>
<comment type="subcellular location">
    <subcellularLocation>
        <location evidence="1 8">Cell membrane</location>
        <topology evidence="1 8">Multi-pass membrane protein</topology>
    </subcellularLocation>
</comment>
<comment type="subunit">
    <text evidence="3 8">Homodimer and heterodimers.</text>
</comment>
<gene>
    <name evidence="10" type="ORF">OLEA9_A054834</name>
</gene>
<keyword evidence="11" id="KW-1185">Reference proteome</keyword>
<evidence type="ECO:0000259" key="9">
    <source>
        <dbReference type="Pfam" id="PF04535"/>
    </source>
</evidence>
<dbReference type="PANTHER" id="PTHR32021">
    <property type="entry name" value="CASP-LIKE PROTEIN 5B3"/>
    <property type="match status" value="1"/>
</dbReference>
<comment type="caution">
    <text evidence="10">The sequence shown here is derived from an EMBL/GenBank/DDBJ whole genome shotgun (WGS) entry which is preliminary data.</text>
</comment>
<dbReference type="EMBL" id="CACTIH010000069">
    <property type="protein sequence ID" value="CAA2948223.1"/>
    <property type="molecule type" value="Genomic_DNA"/>
</dbReference>
<evidence type="ECO:0000256" key="6">
    <source>
        <dbReference type="ARBA" id="ARBA00022989"/>
    </source>
</evidence>
<proteinExistence type="inferred from homology"/>
<evidence type="ECO:0000256" key="2">
    <source>
        <dbReference type="ARBA" id="ARBA00007651"/>
    </source>
</evidence>
<evidence type="ECO:0000313" key="11">
    <source>
        <dbReference type="Proteomes" id="UP000594638"/>
    </source>
</evidence>
<reference evidence="10 11" key="1">
    <citation type="submission" date="2019-12" db="EMBL/GenBank/DDBJ databases">
        <authorList>
            <person name="Alioto T."/>
            <person name="Alioto T."/>
            <person name="Gomez Garrido J."/>
        </authorList>
    </citation>
    <scope>NUCLEOTIDE SEQUENCE [LARGE SCALE GENOMIC DNA]</scope>
</reference>
<accession>A0A8S0PG33</accession>
<feature type="transmembrane region" description="Helical" evidence="8">
    <location>
        <begin position="107"/>
        <end position="134"/>
    </location>
</feature>
<evidence type="ECO:0000256" key="5">
    <source>
        <dbReference type="ARBA" id="ARBA00022692"/>
    </source>
</evidence>
<name>A0A8S0PG33_OLEEU</name>
<feature type="domain" description="Casparian strip membrane protein" evidence="9">
    <location>
        <begin position="37"/>
        <end position="166"/>
    </location>
</feature>
<feature type="transmembrane region" description="Helical" evidence="8">
    <location>
        <begin position="50"/>
        <end position="69"/>
    </location>
</feature>
<organism evidence="10 11">
    <name type="scientific">Olea europaea subsp. europaea</name>
    <dbReference type="NCBI Taxonomy" id="158383"/>
    <lineage>
        <taxon>Eukaryota</taxon>
        <taxon>Viridiplantae</taxon>
        <taxon>Streptophyta</taxon>
        <taxon>Embryophyta</taxon>
        <taxon>Tracheophyta</taxon>
        <taxon>Spermatophyta</taxon>
        <taxon>Magnoliopsida</taxon>
        <taxon>eudicotyledons</taxon>
        <taxon>Gunneridae</taxon>
        <taxon>Pentapetalae</taxon>
        <taxon>asterids</taxon>
        <taxon>lamiids</taxon>
        <taxon>Lamiales</taxon>
        <taxon>Oleaceae</taxon>
        <taxon>Oleeae</taxon>
        <taxon>Olea</taxon>
    </lineage>
</organism>
<keyword evidence="4 8" id="KW-1003">Cell membrane</keyword>
<evidence type="ECO:0000256" key="3">
    <source>
        <dbReference type="ARBA" id="ARBA00011489"/>
    </source>
</evidence>
<dbReference type="Pfam" id="PF04535">
    <property type="entry name" value="CASP_dom"/>
    <property type="match status" value="1"/>
</dbReference>
<evidence type="ECO:0000256" key="1">
    <source>
        <dbReference type="ARBA" id="ARBA00004651"/>
    </source>
</evidence>
<evidence type="ECO:0000256" key="8">
    <source>
        <dbReference type="RuleBase" id="RU361233"/>
    </source>
</evidence>
<dbReference type="InterPro" id="IPR045009">
    <property type="entry name" value="CASPL-5"/>
</dbReference>
<feature type="transmembrane region" description="Helical" evidence="8">
    <location>
        <begin position="154"/>
        <end position="178"/>
    </location>
</feature>
<evidence type="ECO:0000256" key="7">
    <source>
        <dbReference type="ARBA" id="ARBA00023136"/>
    </source>
</evidence>
<keyword evidence="7 8" id="KW-0472">Membrane</keyword>
<dbReference type="PANTHER" id="PTHR32021:SF32">
    <property type="entry name" value="CASP-LIKE PROTEIN 5C3"/>
    <property type="match status" value="1"/>
</dbReference>
<dbReference type="GO" id="GO:0005886">
    <property type="term" value="C:plasma membrane"/>
    <property type="evidence" value="ECO:0007669"/>
    <property type="project" value="UniProtKB-SubCell"/>
</dbReference>
<dbReference type="OrthoDB" id="1881155at2759"/>